<comment type="caution">
    <text evidence="20">The sequence shown here is derived from an EMBL/GenBank/DDBJ whole genome shotgun (WGS) entry which is preliminary data.</text>
</comment>
<evidence type="ECO:0000256" key="10">
    <source>
        <dbReference type="PIRSR" id="PIRSR000615-2"/>
    </source>
</evidence>
<dbReference type="InterPro" id="IPR050198">
    <property type="entry name" value="Non-receptor_tyrosine_kinases"/>
</dbReference>
<evidence type="ECO:0000256" key="14">
    <source>
        <dbReference type="PROSITE-ProRule" id="PRU10141"/>
    </source>
</evidence>
<dbReference type="PROSITE" id="PS00109">
    <property type="entry name" value="PROTEIN_KINASE_TYR"/>
    <property type="match status" value="1"/>
</dbReference>
<evidence type="ECO:0000256" key="16">
    <source>
        <dbReference type="SAM" id="MobiDB-lite"/>
    </source>
</evidence>
<protein>
    <recommendedName>
        <fullName evidence="15">Tyrosine-protein kinase</fullName>
        <ecNumber evidence="15">2.7.10.2</ecNumber>
    </recommendedName>
</protein>
<evidence type="ECO:0000259" key="19">
    <source>
        <dbReference type="PROSITE" id="PS50011"/>
    </source>
</evidence>
<dbReference type="InterPro" id="IPR020635">
    <property type="entry name" value="Tyr_kinase_cat_dom"/>
</dbReference>
<dbReference type="AlphaFoldDB" id="A0A9D4NTR6"/>
<evidence type="ECO:0000256" key="3">
    <source>
        <dbReference type="ARBA" id="ARBA00022679"/>
    </source>
</evidence>
<dbReference type="PROSITE" id="PS50011">
    <property type="entry name" value="PROTEIN_KINASE_DOM"/>
    <property type="match status" value="1"/>
</dbReference>
<feature type="domain" description="Protein kinase" evidence="19">
    <location>
        <begin position="222"/>
        <end position="466"/>
    </location>
</feature>
<feature type="binding site" evidence="14">
    <location>
        <position position="250"/>
    </location>
    <ligand>
        <name>ATP</name>
        <dbReference type="ChEBI" id="CHEBI:30616"/>
    </ligand>
</feature>
<feature type="binding site" evidence="11">
    <location>
        <position position="348"/>
    </location>
    <ligand>
        <name>Mg(2+)</name>
        <dbReference type="ChEBI" id="CHEBI:18420"/>
    </ligand>
</feature>
<evidence type="ECO:0000256" key="12">
    <source>
        <dbReference type="PROSITE-ProRule" id="PRU00191"/>
    </source>
</evidence>
<dbReference type="PRINTS" id="PR00452">
    <property type="entry name" value="SH3DOMAIN"/>
</dbReference>
<dbReference type="InterPro" id="IPR011009">
    <property type="entry name" value="Kinase-like_dom_sf"/>
</dbReference>
<dbReference type="PANTHER" id="PTHR24418">
    <property type="entry name" value="TYROSINE-PROTEIN KINASE"/>
    <property type="match status" value="1"/>
</dbReference>
<dbReference type="GO" id="GO:0005524">
    <property type="term" value="F:ATP binding"/>
    <property type="evidence" value="ECO:0007669"/>
    <property type="project" value="UniProtKB-UniRule"/>
</dbReference>
<dbReference type="Pfam" id="PF00018">
    <property type="entry name" value="SH3_1"/>
    <property type="match status" value="1"/>
</dbReference>
<dbReference type="PROSITE" id="PS00107">
    <property type="entry name" value="PROTEIN_KINASE_ATP"/>
    <property type="match status" value="1"/>
</dbReference>
<evidence type="ECO:0000256" key="15">
    <source>
        <dbReference type="RuleBase" id="RU362096"/>
    </source>
</evidence>
<dbReference type="Pfam" id="PF00017">
    <property type="entry name" value="SH2"/>
    <property type="match status" value="1"/>
</dbReference>
<evidence type="ECO:0000256" key="1">
    <source>
        <dbReference type="ARBA" id="ARBA00022443"/>
    </source>
</evidence>
<dbReference type="InterPro" id="IPR036028">
    <property type="entry name" value="SH3-like_dom_sf"/>
</dbReference>
<dbReference type="EMBL" id="SDOV01000008">
    <property type="protein sequence ID" value="KAH7638158.1"/>
    <property type="molecule type" value="Genomic_DNA"/>
</dbReference>
<dbReference type="PRINTS" id="PR00401">
    <property type="entry name" value="SH2DOMAIN"/>
</dbReference>
<dbReference type="PROSITE" id="PS50002">
    <property type="entry name" value="SH3"/>
    <property type="match status" value="1"/>
</dbReference>
<dbReference type="SUPFAM" id="SSF50044">
    <property type="entry name" value="SH3-domain"/>
    <property type="match status" value="1"/>
</dbReference>
<dbReference type="Pfam" id="PF07714">
    <property type="entry name" value="PK_Tyr_Ser-Thr"/>
    <property type="match status" value="1"/>
</dbReference>
<keyword evidence="4 10" id="KW-0547">Nucleotide-binding</keyword>
<reference evidence="20" key="2">
    <citation type="journal article" date="2021" name="World Allergy Organ. J.">
        <title>Chromosome-level assembly of Dermatophagoides farinae genome and transcriptome reveals two novel allergens Der f 37 and Der f 39.</title>
        <authorList>
            <person name="Chen J."/>
            <person name="Cai Z."/>
            <person name="Fan D."/>
            <person name="Hu J."/>
            <person name="Hou Y."/>
            <person name="He Y."/>
            <person name="Zhang Z."/>
            <person name="Zhao Z."/>
            <person name="Gao P."/>
            <person name="Hu W."/>
            <person name="Sun J."/>
            <person name="Li J."/>
            <person name="Ji K."/>
        </authorList>
    </citation>
    <scope>NUCLEOTIDE SEQUENCE</scope>
    <source>
        <strain evidence="20">JKM2019</strain>
    </source>
</reference>
<dbReference type="GO" id="GO:0048468">
    <property type="term" value="P:cell development"/>
    <property type="evidence" value="ECO:0007669"/>
    <property type="project" value="UniProtKB-ARBA"/>
</dbReference>
<dbReference type="CDD" id="cd11845">
    <property type="entry name" value="SH3_Src_like"/>
    <property type="match status" value="1"/>
</dbReference>
<dbReference type="InterPro" id="IPR017441">
    <property type="entry name" value="Protein_kinase_ATP_BS"/>
</dbReference>
<dbReference type="GO" id="GO:0002009">
    <property type="term" value="P:morphogenesis of an epithelium"/>
    <property type="evidence" value="ECO:0007669"/>
    <property type="project" value="UniProtKB-ARBA"/>
</dbReference>
<keyword evidence="5 15" id="KW-0418">Kinase</keyword>
<gene>
    <name evidence="20" type="ORF">HUG17_9263</name>
</gene>
<dbReference type="GO" id="GO:0004715">
    <property type="term" value="F:non-membrane spanning protein tyrosine kinase activity"/>
    <property type="evidence" value="ECO:0007669"/>
    <property type="project" value="UniProtKB-EC"/>
</dbReference>
<evidence type="ECO:0000256" key="13">
    <source>
        <dbReference type="PROSITE-ProRule" id="PRU00192"/>
    </source>
</evidence>
<evidence type="ECO:0000256" key="4">
    <source>
        <dbReference type="ARBA" id="ARBA00022741"/>
    </source>
</evidence>
<evidence type="ECO:0000256" key="2">
    <source>
        <dbReference type="ARBA" id="ARBA00022553"/>
    </source>
</evidence>
<comment type="catalytic activity">
    <reaction evidence="8 15">
        <text>L-tyrosyl-[protein] + ATP = O-phospho-L-tyrosyl-[protein] + ADP + H(+)</text>
        <dbReference type="Rhea" id="RHEA:10596"/>
        <dbReference type="Rhea" id="RHEA-COMP:10136"/>
        <dbReference type="Rhea" id="RHEA-COMP:20101"/>
        <dbReference type="ChEBI" id="CHEBI:15378"/>
        <dbReference type="ChEBI" id="CHEBI:30616"/>
        <dbReference type="ChEBI" id="CHEBI:46858"/>
        <dbReference type="ChEBI" id="CHEBI:61978"/>
        <dbReference type="ChEBI" id="CHEBI:456216"/>
        <dbReference type="EC" id="2.7.10.2"/>
    </reaction>
</comment>
<dbReference type="SMART" id="SM00252">
    <property type="entry name" value="SH2"/>
    <property type="match status" value="1"/>
</dbReference>
<keyword evidence="12" id="KW-0727">SH2 domain</keyword>
<sequence length="518" mass="60015">MMKKQQQQQQPQSHPQQQQNPYLKATSNRTNSISMINNKNSISLYAYESRDEGELSFEKNEKLVILDDTEPDWWLAYKLTQPERKGYIPMNFVVSNVIETEEWFFSKISRREAERLLLFGDYPRGTFLIRNSEQDPGCFSLSVRDFDAMKLDHVKHYKIQTKSNGDFFITSRRSFLKLQDLVEHYSMASNGLCFRLTKSCPKVARAVVGPSVRSDEIDRRDLRLIRELGSGNFGKVFYGLYRGQTQVAIKTLKPGSMSVSAFLQEAAIMRRYRHEKLVPLYGVCSTGSLLNYLRDHPESSSLTIIDLIDMSSQIASGMAYLEKVKLVHRDLAARNCLVGDNRVVKVADFGLARIIEEDYYIAQVGAKFPIKWTAPEAASKGKFTSKSDVWSFGILLYELITKGQVPYPGMSNRDVLEQVDRGYRMPKPKNVDCPNSLYQIMLQCWEKDPEKRPTFEYLYSYFDDFFVATEPQTLCCFNFKKQQQQQQQQNCNSDYLEFYFRCDRLKCDGSINKIQHDE</sequence>
<dbReference type="PRINTS" id="PR00109">
    <property type="entry name" value="TYRKINASE"/>
</dbReference>
<evidence type="ECO:0000256" key="8">
    <source>
        <dbReference type="ARBA" id="ARBA00051245"/>
    </source>
</evidence>
<keyword evidence="11" id="KW-0479">Metal-binding</keyword>
<dbReference type="InterPro" id="IPR000980">
    <property type="entry name" value="SH2"/>
</dbReference>
<feature type="domain" description="SH2" evidence="17">
    <location>
        <begin position="103"/>
        <end position="200"/>
    </location>
</feature>
<keyword evidence="7 15" id="KW-0829">Tyrosine-protein kinase</keyword>
<keyword evidence="2" id="KW-0597">Phosphoprotein</keyword>
<dbReference type="Gene3D" id="2.30.30.40">
    <property type="entry name" value="SH3 Domains"/>
    <property type="match status" value="1"/>
</dbReference>
<feature type="binding site" evidence="10">
    <location>
        <position position="334"/>
    </location>
    <ligand>
        <name>ATP</name>
        <dbReference type="ChEBI" id="CHEBI:30616"/>
    </ligand>
</feature>
<dbReference type="InterPro" id="IPR001245">
    <property type="entry name" value="Ser-Thr/Tyr_kinase_cat_dom"/>
</dbReference>
<feature type="compositionally biased region" description="Low complexity" evidence="16">
    <location>
        <begin position="1"/>
        <end position="19"/>
    </location>
</feature>
<dbReference type="InterPro" id="IPR008266">
    <property type="entry name" value="Tyr_kinase_AS"/>
</dbReference>
<dbReference type="EC" id="2.7.10.2" evidence="15"/>
<dbReference type="GO" id="GO:0046872">
    <property type="term" value="F:metal ion binding"/>
    <property type="evidence" value="ECO:0007669"/>
    <property type="project" value="UniProtKB-KW"/>
</dbReference>
<feature type="region of interest" description="Disordered" evidence="16">
    <location>
        <begin position="1"/>
        <end position="30"/>
    </location>
</feature>
<reference evidence="20" key="1">
    <citation type="submission" date="2020-06" db="EMBL/GenBank/DDBJ databases">
        <authorList>
            <person name="Ji K."/>
            <person name="Li J."/>
        </authorList>
    </citation>
    <scope>NUCLEOTIDE SEQUENCE</scope>
    <source>
        <strain evidence="20">JKM2019</strain>
        <tissue evidence="20">Whole body</tissue>
    </source>
</reference>
<accession>A0A9D4NTR6</accession>
<dbReference type="Gene3D" id="3.30.505.10">
    <property type="entry name" value="SH2 domain"/>
    <property type="match status" value="1"/>
</dbReference>
<evidence type="ECO:0000313" key="20">
    <source>
        <dbReference type="EMBL" id="KAH7638158.1"/>
    </source>
</evidence>
<dbReference type="InterPro" id="IPR036860">
    <property type="entry name" value="SH2_dom_sf"/>
</dbReference>
<dbReference type="InterPro" id="IPR000719">
    <property type="entry name" value="Prot_kinase_dom"/>
</dbReference>
<keyword evidence="1 13" id="KW-0728">SH3 domain</keyword>
<feature type="domain" description="SH3" evidence="18">
    <location>
        <begin position="36"/>
        <end position="98"/>
    </location>
</feature>
<keyword evidence="6 10" id="KW-0067">ATP-binding</keyword>
<dbReference type="SUPFAM" id="SSF55550">
    <property type="entry name" value="SH2 domain"/>
    <property type="match status" value="1"/>
</dbReference>
<feature type="active site" description="Proton acceptor" evidence="9">
    <location>
        <position position="330"/>
    </location>
</feature>
<dbReference type="SMART" id="SM00326">
    <property type="entry name" value="SH3"/>
    <property type="match status" value="1"/>
</dbReference>
<dbReference type="PROSITE" id="PS50001">
    <property type="entry name" value="SH2"/>
    <property type="match status" value="1"/>
</dbReference>
<evidence type="ECO:0000259" key="17">
    <source>
        <dbReference type="PROSITE" id="PS50001"/>
    </source>
</evidence>
<dbReference type="FunFam" id="1.10.510.10:FF:000399">
    <property type="entry name" value="Tyrosine-protein kinase"/>
    <property type="match status" value="1"/>
</dbReference>
<keyword evidence="3 15" id="KW-0808">Transferase</keyword>
<evidence type="ECO:0000256" key="5">
    <source>
        <dbReference type="ARBA" id="ARBA00022777"/>
    </source>
</evidence>
<dbReference type="Gene3D" id="3.30.200.20">
    <property type="entry name" value="Phosphorylase Kinase, domain 1"/>
    <property type="match status" value="1"/>
</dbReference>
<comment type="similarity">
    <text evidence="15">Belongs to the protein kinase superfamily. Tyr protein kinase family.</text>
</comment>
<evidence type="ECO:0000256" key="7">
    <source>
        <dbReference type="ARBA" id="ARBA00023137"/>
    </source>
</evidence>
<feature type="binding site" evidence="11">
    <location>
        <position position="335"/>
    </location>
    <ligand>
        <name>Mg(2+)</name>
        <dbReference type="ChEBI" id="CHEBI:18420"/>
    </ligand>
</feature>
<name>A0A9D4NTR6_DERFA</name>
<dbReference type="Proteomes" id="UP000828236">
    <property type="component" value="Unassembled WGS sequence"/>
</dbReference>
<proteinExistence type="inferred from homology"/>
<dbReference type="SUPFAM" id="SSF56112">
    <property type="entry name" value="Protein kinase-like (PK-like)"/>
    <property type="match status" value="1"/>
</dbReference>
<evidence type="ECO:0000259" key="18">
    <source>
        <dbReference type="PROSITE" id="PS50002"/>
    </source>
</evidence>
<dbReference type="InterPro" id="IPR001452">
    <property type="entry name" value="SH3_domain"/>
</dbReference>
<keyword evidence="11" id="KW-0460">Magnesium</keyword>
<dbReference type="SMART" id="SM00219">
    <property type="entry name" value="TyrKc"/>
    <property type="match status" value="1"/>
</dbReference>
<dbReference type="Gene3D" id="1.10.510.10">
    <property type="entry name" value="Transferase(Phosphotransferase) domain 1"/>
    <property type="match status" value="1"/>
</dbReference>
<evidence type="ECO:0000256" key="9">
    <source>
        <dbReference type="PIRSR" id="PIRSR000615-1"/>
    </source>
</evidence>
<organism evidence="20">
    <name type="scientific">Dermatophagoides farinae</name>
    <name type="common">American house dust mite</name>
    <dbReference type="NCBI Taxonomy" id="6954"/>
    <lineage>
        <taxon>Eukaryota</taxon>
        <taxon>Metazoa</taxon>
        <taxon>Ecdysozoa</taxon>
        <taxon>Arthropoda</taxon>
        <taxon>Chelicerata</taxon>
        <taxon>Arachnida</taxon>
        <taxon>Acari</taxon>
        <taxon>Acariformes</taxon>
        <taxon>Sarcoptiformes</taxon>
        <taxon>Astigmata</taxon>
        <taxon>Psoroptidia</taxon>
        <taxon>Analgoidea</taxon>
        <taxon>Pyroglyphidae</taxon>
        <taxon>Dermatophagoidinae</taxon>
        <taxon>Dermatophagoides</taxon>
    </lineage>
</organism>
<evidence type="ECO:0000256" key="6">
    <source>
        <dbReference type="ARBA" id="ARBA00022840"/>
    </source>
</evidence>
<evidence type="ECO:0000256" key="11">
    <source>
        <dbReference type="PIRSR" id="PIRSR000615-3"/>
    </source>
</evidence>